<organism evidence="3 4">
    <name type="scientific">Actinomadura logoneensis</name>
    <dbReference type="NCBI Taxonomy" id="2293572"/>
    <lineage>
        <taxon>Bacteria</taxon>
        <taxon>Bacillati</taxon>
        <taxon>Actinomycetota</taxon>
        <taxon>Actinomycetes</taxon>
        <taxon>Streptosporangiales</taxon>
        <taxon>Thermomonosporaceae</taxon>
        <taxon>Actinomadura</taxon>
    </lineage>
</organism>
<feature type="region of interest" description="Disordered" evidence="1">
    <location>
        <begin position="317"/>
        <end position="374"/>
    </location>
</feature>
<feature type="compositionally biased region" description="Gly residues" evidence="1">
    <location>
        <begin position="361"/>
        <end position="374"/>
    </location>
</feature>
<feature type="compositionally biased region" description="Gly residues" evidence="1">
    <location>
        <begin position="337"/>
        <end position="354"/>
    </location>
</feature>
<feature type="transmembrane region" description="Helical" evidence="2">
    <location>
        <begin position="185"/>
        <end position="206"/>
    </location>
</feature>
<keyword evidence="2" id="KW-0812">Transmembrane</keyword>
<accession>A0A372JHT3</accession>
<feature type="transmembrane region" description="Helical" evidence="2">
    <location>
        <begin position="12"/>
        <end position="31"/>
    </location>
</feature>
<dbReference type="Proteomes" id="UP000261811">
    <property type="component" value="Unassembled WGS sequence"/>
</dbReference>
<comment type="caution">
    <text evidence="3">The sequence shown here is derived from an EMBL/GenBank/DDBJ whole genome shotgun (WGS) entry which is preliminary data.</text>
</comment>
<evidence type="ECO:0000256" key="1">
    <source>
        <dbReference type="SAM" id="MobiDB-lite"/>
    </source>
</evidence>
<feature type="transmembrane region" description="Helical" evidence="2">
    <location>
        <begin position="212"/>
        <end position="230"/>
    </location>
</feature>
<evidence type="ECO:0000256" key="2">
    <source>
        <dbReference type="SAM" id="Phobius"/>
    </source>
</evidence>
<keyword evidence="2" id="KW-0472">Membrane</keyword>
<protein>
    <recommendedName>
        <fullName evidence="5">DUF2207 domain-containing protein</fullName>
    </recommendedName>
</protein>
<dbReference type="EMBL" id="QURH01000333">
    <property type="protein sequence ID" value="RFU39582.1"/>
    <property type="molecule type" value="Genomic_DNA"/>
</dbReference>
<keyword evidence="4" id="KW-1185">Reference proteome</keyword>
<evidence type="ECO:0000313" key="3">
    <source>
        <dbReference type="EMBL" id="RFU39582.1"/>
    </source>
</evidence>
<reference evidence="3 4" key="1">
    <citation type="submission" date="2018-08" db="EMBL/GenBank/DDBJ databases">
        <title>Actinomadura jelena sp. nov., a novel Actinomycete isolated from soil in Chad.</title>
        <authorList>
            <person name="Shi L."/>
        </authorList>
    </citation>
    <scope>NUCLEOTIDE SEQUENCE [LARGE SCALE GENOMIC DNA]</scope>
    <source>
        <strain evidence="3 4">NEAU-G17</strain>
    </source>
</reference>
<feature type="compositionally biased region" description="Low complexity" evidence="1">
    <location>
        <begin position="317"/>
        <end position="334"/>
    </location>
</feature>
<proteinExistence type="predicted"/>
<dbReference type="AlphaFoldDB" id="A0A372JHT3"/>
<gene>
    <name evidence="3" type="ORF">DZF91_21600</name>
</gene>
<evidence type="ECO:0000313" key="4">
    <source>
        <dbReference type="Proteomes" id="UP000261811"/>
    </source>
</evidence>
<name>A0A372JHT3_9ACTN</name>
<evidence type="ECO:0008006" key="5">
    <source>
        <dbReference type="Google" id="ProtNLM"/>
    </source>
</evidence>
<keyword evidence="2" id="KW-1133">Transmembrane helix</keyword>
<sequence>MHAAGSWWSVDWIGWTPLAAAVLVAVVDALVRARDRRLWDTLPGLVRARDRRLWDTLPGTPPNRDLGPVQVQWLRRTFVHDLPAVVTLELAVRGHLRIHDPGGPGEPVVIRRVPDSDPDDLRPYEAEFLAELGDEAVPTEEFGVRLHGIVHRATKEQVWDLPWVRTYQRPMWPVSDHRDAVEVNVIAMVLCGLAGIALLVVDLFFRSTFGDLAMGGTAALVLGVVALLRLRNLDDLLHRSLERVIGNYTGNFGYSAAVAARPHENLPYAFSLNQYTWLERYAAEHLADADWYSYDGTAKDQQKRFVALGGMFRGGYPRPADVRSSSPSRPSRVRTGWSGGGGGGEGIGLDGGGGHGHDHGGVGGGDGGGHGGSW</sequence>